<organism evidence="2">
    <name type="scientific">Sipha flava</name>
    <name type="common">yellow sugarcane aphid</name>
    <dbReference type="NCBI Taxonomy" id="143950"/>
    <lineage>
        <taxon>Eukaryota</taxon>
        <taxon>Metazoa</taxon>
        <taxon>Ecdysozoa</taxon>
        <taxon>Arthropoda</taxon>
        <taxon>Hexapoda</taxon>
        <taxon>Insecta</taxon>
        <taxon>Pterygota</taxon>
        <taxon>Neoptera</taxon>
        <taxon>Paraneoptera</taxon>
        <taxon>Hemiptera</taxon>
        <taxon>Sternorrhyncha</taxon>
        <taxon>Aphidomorpha</taxon>
        <taxon>Aphidoidea</taxon>
        <taxon>Aphididae</taxon>
        <taxon>Sipha</taxon>
    </lineage>
</organism>
<dbReference type="EMBL" id="GGMS01008363">
    <property type="protein sequence ID" value="MBY77566.1"/>
    <property type="molecule type" value="Transcribed_RNA"/>
</dbReference>
<sequence length="206" mass="22306">MVPVRCIWKRCTTKLIFIICPAQDHGGVNSAWKDYSSGGGGGGGMGAANTNYAFDQYDGDEKQSPSSLSHTSTIPLTTKLVSHGGGGGGNHYAESRSLHRPSAANGAGGRHMHSRPPPPPTHHHQDRAAGTYSLPRPAQQPPHHNGYYTHRPPNRTSHGPQQQQQQPGGGGSGDQLQPDFYFMPSQRKYSGEVVRVYVDYNTNPRK</sequence>
<accession>A0A2S2QIJ9</accession>
<proteinExistence type="predicted"/>
<feature type="region of interest" description="Disordered" evidence="1">
    <location>
        <begin position="78"/>
        <end position="188"/>
    </location>
</feature>
<evidence type="ECO:0000313" key="2">
    <source>
        <dbReference type="EMBL" id="MBY77566.1"/>
    </source>
</evidence>
<name>A0A2S2QIJ9_9HEMI</name>
<evidence type="ECO:0000256" key="1">
    <source>
        <dbReference type="SAM" id="MobiDB-lite"/>
    </source>
</evidence>
<protein>
    <submittedName>
        <fullName evidence="2">Uncharacterized protein</fullName>
    </submittedName>
</protein>
<dbReference type="OrthoDB" id="188511at2759"/>
<gene>
    <name evidence="2" type="ORF">g.168329</name>
</gene>
<reference evidence="2" key="1">
    <citation type="submission" date="2018-04" db="EMBL/GenBank/DDBJ databases">
        <title>Transcriptome assembly of Sipha flava.</title>
        <authorList>
            <person name="Scully E.D."/>
            <person name="Geib S.M."/>
            <person name="Palmer N.A."/>
            <person name="Koch K."/>
            <person name="Bradshaw J."/>
            <person name="Heng-Moss T."/>
            <person name="Sarath G."/>
        </authorList>
    </citation>
    <scope>NUCLEOTIDE SEQUENCE</scope>
</reference>
<dbReference type="AlphaFoldDB" id="A0A2S2QIJ9"/>